<keyword evidence="4" id="KW-0863">Zinc-finger</keyword>
<dbReference type="GO" id="GO:0017025">
    <property type="term" value="F:TBP-class protein binding"/>
    <property type="evidence" value="ECO:0007669"/>
    <property type="project" value="InterPro"/>
</dbReference>
<dbReference type="HOGENOM" id="CLU_010293_0_2_1"/>
<dbReference type="GO" id="GO:0070897">
    <property type="term" value="P:transcription preinitiation complex assembly"/>
    <property type="evidence" value="ECO:0007669"/>
    <property type="project" value="InterPro"/>
</dbReference>
<comment type="caution">
    <text evidence="12">The sequence shown here is derived from an EMBL/GenBank/DDBJ whole genome shotgun (WGS) entry which is preliminary data.</text>
</comment>
<dbReference type="GO" id="GO:0097550">
    <property type="term" value="C:transcription preinitiation complex"/>
    <property type="evidence" value="ECO:0007669"/>
    <property type="project" value="TreeGrafter"/>
</dbReference>
<evidence type="ECO:0000256" key="7">
    <source>
        <dbReference type="ARBA" id="ARBA00023159"/>
    </source>
</evidence>
<evidence type="ECO:0000313" key="13">
    <source>
        <dbReference type="Proteomes" id="UP000019487"/>
    </source>
</evidence>
<proteinExistence type="inferred from homology"/>
<dbReference type="GO" id="GO:0001006">
    <property type="term" value="F:RNA polymerase III type 3 promoter sequence-specific DNA binding"/>
    <property type="evidence" value="ECO:0007669"/>
    <property type="project" value="TreeGrafter"/>
</dbReference>
<dbReference type="InterPro" id="IPR013763">
    <property type="entry name" value="Cyclin-like_dom"/>
</dbReference>
<evidence type="ECO:0000256" key="2">
    <source>
        <dbReference type="ARBA" id="ARBA00010857"/>
    </source>
</evidence>
<dbReference type="InterPro" id="IPR000812">
    <property type="entry name" value="TFIIB"/>
</dbReference>
<dbReference type="Gene3D" id="1.10.472.10">
    <property type="entry name" value="Cyclin-like"/>
    <property type="match status" value="1"/>
</dbReference>
<feature type="compositionally biased region" description="Pro residues" evidence="10">
    <location>
        <begin position="1"/>
        <end position="14"/>
    </location>
</feature>
<feature type="compositionally biased region" description="Acidic residues" evidence="10">
    <location>
        <begin position="709"/>
        <end position="739"/>
    </location>
</feature>
<evidence type="ECO:0000259" key="11">
    <source>
        <dbReference type="SMART" id="SM00385"/>
    </source>
</evidence>
<evidence type="ECO:0000256" key="1">
    <source>
        <dbReference type="ARBA" id="ARBA00004123"/>
    </source>
</evidence>
<feature type="region of interest" description="Disordered" evidence="10">
    <location>
        <begin position="583"/>
        <end position="624"/>
    </location>
</feature>
<evidence type="ECO:0000256" key="6">
    <source>
        <dbReference type="ARBA" id="ARBA00023015"/>
    </source>
</evidence>
<dbReference type="Pfam" id="PF07741">
    <property type="entry name" value="BRF1"/>
    <property type="match status" value="1"/>
</dbReference>
<feature type="region of interest" description="Disordered" evidence="10">
    <location>
        <begin position="1"/>
        <end position="24"/>
    </location>
</feature>
<evidence type="ECO:0000256" key="8">
    <source>
        <dbReference type="ARBA" id="ARBA00023163"/>
    </source>
</evidence>
<accession>W9C4F3</accession>
<dbReference type="EMBL" id="AYSA01000602">
    <property type="protein sequence ID" value="ESZ90593.1"/>
    <property type="molecule type" value="Genomic_DNA"/>
</dbReference>
<dbReference type="Gene3D" id="1.20.5.650">
    <property type="entry name" value="Single helix bin"/>
    <property type="match status" value="1"/>
</dbReference>
<reference evidence="12 13" key="1">
    <citation type="journal article" date="2014" name="Genome Announc.">
        <title>Draft genome sequence of Sclerotinia borealis, a psychrophilic plant pathogenic fungus.</title>
        <authorList>
            <person name="Mardanov A.V."/>
            <person name="Beletsky A.V."/>
            <person name="Kadnikov V.V."/>
            <person name="Ignatov A.N."/>
            <person name="Ravin N.V."/>
        </authorList>
    </citation>
    <scope>NUCLEOTIDE SEQUENCE [LARGE SCALE GENOMIC DNA]</scope>
    <source>
        <strain evidence="13">F-4157</strain>
    </source>
</reference>
<protein>
    <recommendedName>
        <fullName evidence="11">Cyclin-like domain-containing protein</fullName>
    </recommendedName>
</protein>
<dbReference type="InterPro" id="IPR013150">
    <property type="entry name" value="TFIIB_cyclin"/>
</dbReference>
<sequence>MPPPRPKVPPPRPNPLRNMKPIKAPTALSRKAAMGAARGRARPACPNPQCNKPQIEDGVCHNCGTVVDDSNIVSEIQFGESSSGAAVVQGSHVGADQGGAQTLGPAFRRAGGGESNKENTLREGKRIMQALANQLAISDNVVGVGHQIFKLASMNNFIQGRRTDLVAAVCLYSACRKETPCRVMLIDFADKSQVNVFALGRYFKSLHKQISLATDGILPVLPEDLIWKFASKLEFYEQTEKVADDAVRMVRRMSLDWMVMGRRPSGVCGACLILAARMNNFRRTVTEVVYVVKVTTATIQKRLEEFKRTPSSALTVEEFLNNEFLESAHDPPSFYKKSEAYLKEMADKNKKRKRKGKVGANENDDEESNSAEENEGSNKRQKSTSGAPVPPAEVRRDADGFAIPAIPSPKDQNIDPRLLDDAIEDESGTSFNRLVAEFGDVVPADADAANELIDEITDEIAEAAGAPKKGPGRPRNDEPPPEMPAEWLAIEDELEQQITEMVSDPHTQEHAVSFARAQKKAHYHLLLAESLHPQKYVSMDTLIGEDEFAEDEEVMNCVLPDAEVAKKEQIWLNANKDWLRKQQQKDFEKRKAAMGPPKATRQRKKKPRIGEGQTSAASTPAEAAVNAMKERSWSKKINYEAIRDIFKTVGTRSGPGSLATSKVTSRSGSTAPGSVAGSVVDGGGGEEMVDGVDDEDFRQPSEAPAGGDGDGDEDAYDEENYDEDEGMGMGDIDDADLYS</sequence>
<evidence type="ECO:0000313" key="12">
    <source>
        <dbReference type="EMBL" id="ESZ90593.1"/>
    </source>
</evidence>
<dbReference type="STRING" id="1432307.W9C4F3"/>
<keyword evidence="9" id="KW-0539">Nucleus</keyword>
<keyword evidence="13" id="KW-1185">Reference proteome</keyword>
<evidence type="ECO:0000256" key="9">
    <source>
        <dbReference type="ARBA" id="ARBA00023242"/>
    </source>
</evidence>
<dbReference type="PANTHER" id="PTHR11618:SF4">
    <property type="entry name" value="TRANSCRIPTION FACTOR IIIB 90 KDA SUBUNIT"/>
    <property type="match status" value="1"/>
</dbReference>
<keyword evidence="6" id="KW-0805">Transcription regulation</keyword>
<keyword evidence="8" id="KW-0804">Transcription</keyword>
<keyword evidence="5" id="KW-0862">Zinc</keyword>
<feature type="domain" description="Cyclin-like" evidence="11">
    <location>
        <begin position="126"/>
        <end position="208"/>
    </location>
</feature>
<feature type="region of interest" description="Disordered" evidence="10">
    <location>
        <begin position="463"/>
        <end position="485"/>
    </location>
</feature>
<dbReference type="Gene3D" id="1.10.472.170">
    <property type="match status" value="1"/>
</dbReference>
<gene>
    <name evidence="12" type="ORF">SBOR_9026</name>
</gene>
<feature type="region of interest" description="Disordered" evidence="10">
    <location>
        <begin position="346"/>
        <end position="394"/>
    </location>
</feature>
<name>W9C4F3_SCLBF</name>
<comment type="subcellular location">
    <subcellularLocation>
        <location evidence="1">Nucleus</location>
    </subcellularLocation>
</comment>
<evidence type="ECO:0000256" key="5">
    <source>
        <dbReference type="ARBA" id="ARBA00022833"/>
    </source>
</evidence>
<dbReference type="PANTHER" id="PTHR11618">
    <property type="entry name" value="TRANSCRIPTION INITIATION FACTOR IIB-RELATED"/>
    <property type="match status" value="1"/>
</dbReference>
<feature type="domain" description="Cyclin-like" evidence="11">
    <location>
        <begin position="224"/>
        <end position="308"/>
    </location>
</feature>
<dbReference type="GO" id="GO:0000995">
    <property type="term" value="F:RNA polymerase III general transcription initiation factor activity"/>
    <property type="evidence" value="ECO:0007669"/>
    <property type="project" value="TreeGrafter"/>
</dbReference>
<dbReference type="AlphaFoldDB" id="W9C4F3"/>
<feature type="region of interest" description="Disordered" evidence="10">
    <location>
        <begin position="650"/>
        <end position="739"/>
    </location>
</feature>
<comment type="similarity">
    <text evidence="2">Belongs to the TFIIB family.</text>
</comment>
<dbReference type="OrthoDB" id="511529at2759"/>
<dbReference type="InterPro" id="IPR036915">
    <property type="entry name" value="Cyclin-like_sf"/>
</dbReference>
<feature type="compositionally biased region" description="Acidic residues" evidence="10">
    <location>
        <begin position="687"/>
        <end position="696"/>
    </location>
</feature>
<dbReference type="PRINTS" id="PR00685">
    <property type="entry name" value="TIFACTORIIB"/>
</dbReference>
<evidence type="ECO:0000256" key="4">
    <source>
        <dbReference type="ARBA" id="ARBA00022771"/>
    </source>
</evidence>
<feature type="compositionally biased region" description="Polar residues" evidence="10">
    <location>
        <begin position="658"/>
        <end position="672"/>
    </location>
</feature>
<dbReference type="Pfam" id="PF00382">
    <property type="entry name" value="TFIIB"/>
    <property type="match status" value="2"/>
</dbReference>
<dbReference type="GO" id="GO:0000126">
    <property type="term" value="C:transcription factor TFIIIB complex"/>
    <property type="evidence" value="ECO:0007669"/>
    <property type="project" value="TreeGrafter"/>
</dbReference>
<dbReference type="FunFam" id="1.10.472.10:FF:000002">
    <property type="entry name" value="Transcription factor IIIB 90 kDa subunit"/>
    <property type="match status" value="1"/>
</dbReference>
<dbReference type="InterPro" id="IPR011665">
    <property type="entry name" value="BRF1_TBP-bd_dom"/>
</dbReference>
<dbReference type="Proteomes" id="UP000019487">
    <property type="component" value="Unassembled WGS sequence"/>
</dbReference>
<dbReference type="GO" id="GO:0008270">
    <property type="term" value="F:zinc ion binding"/>
    <property type="evidence" value="ECO:0007669"/>
    <property type="project" value="UniProtKB-KW"/>
</dbReference>
<evidence type="ECO:0000256" key="3">
    <source>
        <dbReference type="ARBA" id="ARBA00022723"/>
    </source>
</evidence>
<dbReference type="GO" id="GO:0005634">
    <property type="term" value="C:nucleus"/>
    <property type="evidence" value="ECO:0007669"/>
    <property type="project" value="UniProtKB-SubCell"/>
</dbReference>
<evidence type="ECO:0000256" key="10">
    <source>
        <dbReference type="SAM" id="MobiDB-lite"/>
    </source>
</evidence>
<keyword evidence="7" id="KW-0010">Activator</keyword>
<organism evidence="12 13">
    <name type="scientific">Sclerotinia borealis (strain F-4128)</name>
    <dbReference type="NCBI Taxonomy" id="1432307"/>
    <lineage>
        <taxon>Eukaryota</taxon>
        <taxon>Fungi</taxon>
        <taxon>Dikarya</taxon>
        <taxon>Ascomycota</taxon>
        <taxon>Pezizomycotina</taxon>
        <taxon>Leotiomycetes</taxon>
        <taxon>Helotiales</taxon>
        <taxon>Sclerotiniaceae</taxon>
        <taxon>Sclerotinia</taxon>
    </lineage>
</organism>
<keyword evidence="3" id="KW-0479">Metal-binding</keyword>
<dbReference type="SMART" id="SM00385">
    <property type="entry name" value="CYCLIN"/>
    <property type="match status" value="2"/>
</dbReference>
<feature type="compositionally biased region" description="Acidic residues" evidence="10">
    <location>
        <begin position="362"/>
        <end position="375"/>
    </location>
</feature>
<dbReference type="SUPFAM" id="SSF47954">
    <property type="entry name" value="Cyclin-like"/>
    <property type="match status" value="2"/>
</dbReference>